<gene>
    <name evidence="1" type="ORF">D9613_000048</name>
</gene>
<sequence>MTYFDDDVSSSDSLHFESFRLAQYVREDRKLEGDIYRAIRVWDVTFVLEEQNITGLHATCLKAVLVDPDLEDWHISLFLRDQHLAFSVSPVDERGHELSLQYICIVEWQSVEDRSLDYPRTIIRTYLDSYEIHILPNNRISAWLSPSLLVYDYSTLRYTDHMPAAHPGYLHLHLTPSSECSFVSCNLHTPISAPFDAQGVVQFLVVARDSAQSVVIPDDFGTH</sequence>
<keyword evidence="2" id="KW-1185">Reference proteome</keyword>
<organism evidence="1 2">
    <name type="scientific">Agrocybe pediades</name>
    <dbReference type="NCBI Taxonomy" id="84607"/>
    <lineage>
        <taxon>Eukaryota</taxon>
        <taxon>Fungi</taxon>
        <taxon>Dikarya</taxon>
        <taxon>Basidiomycota</taxon>
        <taxon>Agaricomycotina</taxon>
        <taxon>Agaricomycetes</taxon>
        <taxon>Agaricomycetidae</taxon>
        <taxon>Agaricales</taxon>
        <taxon>Agaricineae</taxon>
        <taxon>Strophariaceae</taxon>
        <taxon>Agrocybe</taxon>
    </lineage>
</organism>
<dbReference type="EMBL" id="JAACJL010000015">
    <property type="protein sequence ID" value="KAF4620811.1"/>
    <property type="molecule type" value="Genomic_DNA"/>
</dbReference>
<evidence type="ECO:0000313" key="2">
    <source>
        <dbReference type="Proteomes" id="UP000521872"/>
    </source>
</evidence>
<name>A0A8H4R224_9AGAR</name>
<dbReference type="Proteomes" id="UP000521872">
    <property type="component" value="Unassembled WGS sequence"/>
</dbReference>
<proteinExistence type="predicted"/>
<comment type="caution">
    <text evidence="1">The sequence shown here is derived from an EMBL/GenBank/DDBJ whole genome shotgun (WGS) entry which is preliminary data.</text>
</comment>
<reference evidence="1 2" key="1">
    <citation type="submission" date="2019-12" db="EMBL/GenBank/DDBJ databases">
        <authorList>
            <person name="Floudas D."/>
            <person name="Bentzer J."/>
            <person name="Ahren D."/>
            <person name="Johansson T."/>
            <person name="Persson P."/>
            <person name="Tunlid A."/>
        </authorList>
    </citation>
    <scope>NUCLEOTIDE SEQUENCE [LARGE SCALE GENOMIC DNA]</scope>
    <source>
        <strain evidence="1 2">CBS 102.39</strain>
    </source>
</reference>
<accession>A0A8H4R224</accession>
<protein>
    <submittedName>
        <fullName evidence="1">Uncharacterized protein</fullName>
    </submittedName>
</protein>
<dbReference type="AlphaFoldDB" id="A0A8H4R224"/>
<evidence type="ECO:0000313" key="1">
    <source>
        <dbReference type="EMBL" id="KAF4620811.1"/>
    </source>
</evidence>